<feature type="compositionally biased region" description="Polar residues" evidence="1">
    <location>
        <begin position="31"/>
        <end position="42"/>
    </location>
</feature>
<evidence type="ECO:0000313" key="2">
    <source>
        <dbReference type="EMBL" id="KPA36503.1"/>
    </source>
</evidence>
<organism evidence="2 3">
    <name type="scientific">Fusarium langsethiae</name>
    <dbReference type="NCBI Taxonomy" id="179993"/>
    <lineage>
        <taxon>Eukaryota</taxon>
        <taxon>Fungi</taxon>
        <taxon>Dikarya</taxon>
        <taxon>Ascomycota</taxon>
        <taxon>Pezizomycotina</taxon>
        <taxon>Sordariomycetes</taxon>
        <taxon>Hypocreomycetidae</taxon>
        <taxon>Hypocreales</taxon>
        <taxon>Nectriaceae</taxon>
        <taxon>Fusarium</taxon>
    </lineage>
</organism>
<proteinExistence type="predicted"/>
<dbReference type="Proteomes" id="UP000037904">
    <property type="component" value="Unassembled WGS sequence"/>
</dbReference>
<keyword evidence="3" id="KW-1185">Reference proteome</keyword>
<dbReference type="EMBL" id="JXCE01000622">
    <property type="protein sequence ID" value="KPA36503.1"/>
    <property type="molecule type" value="Genomic_DNA"/>
</dbReference>
<gene>
    <name evidence="2" type="ORF">FLAG1_10727</name>
</gene>
<feature type="region of interest" description="Disordered" evidence="1">
    <location>
        <begin position="1"/>
        <end position="42"/>
    </location>
</feature>
<reference evidence="2 3" key="1">
    <citation type="submission" date="2015-04" db="EMBL/GenBank/DDBJ databases">
        <title>The draft genome sequence of Fusarium langsethiae, a T-2/HT-2 mycotoxin producer.</title>
        <authorList>
            <person name="Lysoe E."/>
            <person name="Divon H.H."/>
            <person name="Terzi V."/>
            <person name="Orru L."/>
            <person name="Lamontanara A."/>
            <person name="Kolseth A.-K."/>
            <person name="Frandsen R.J."/>
            <person name="Nielsen K."/>
            <person name="Thrane U."/>
        </authorList>
    </citation>
    <scope>NUCLEOTIDE SEQUENCE [LARGE SCALE GENOMIC DNA]</scope>
    <source>
        <strain evidence="2 3">Fl201059</strain>
    </source>
</reference>
<sequence>MTQISEKSKKAAQAGAHAWLARSDQPRSTRHNPTPASLSQSDIAAQHNANLALMKKYIYLLKAGKPLPSIKSSISGGGRPMALSKAEEEALIQYIQDVENSAFAVTEAAIRNYASFIRFFRVQGPKTKLSTAWPGNKESLTSTDAISAAGQVIPSFLIFAMKSLLEEYAFADIDPDTVLTHTETGFNNSQRALQWLQHFDFHSFAKSSDFDGFTIEEWFGQQAKEQEAFIRKLREEARPLEENRLKLRGRAAAKAKASREAEEAAVWEEVRKTFVDPDTIEKQQRQLLRWEQAEINERFFMITTVPKSHLEAIPNLEKWLEENQHPFQDDEASEATEASDTIVVADDFISVASTPKLPSLPGSSVSDDNEIDIITCSQVAATRGVTSNLAIMPFGVDFDREEEAEPLIIPQNGWGYERASNRYRDVDDEGYVEVAGVIVPAPRSRARTGRVRR</sequence>
<protein>
    <submittedName>
        <fullName evidence="2">Uncharacterized protein</fullName>
    </submittedName>
</protein>
<evidence type="ECO:0000313" key="3">
    <source>
        <dbReference type="Proteomes" id="UP000037904"/>
    </source>
</evidence>
<comment type="caution">
    <text evidence="2">The sequence shown here is derived from an EMBL/GenBank/DDBJ whole genome shotgun (WGS) entry which is preliminary data.</text>
</comment>
<accession>A0A0M9EN79</accession>
<name>A0A0M9EN79_FUSLA</name>
<dbReference type="AlphaFoldDB" id="A0A0M9EN79"/>
<evidence type="ECO:0000256" key="1">
    <source>
        <dbReference type="SAM" id="MobiDB-lite"/>
    </source>
</evidence>